<keyword evidence="2 5" id="KW-0689">Ribosomal protein</keyword>
<keyword evidence="5" id="KW-0699">rRNA-binding</keyword>
<organism evidence="7 8">
    <name type="scientific">SAR324 cluster bacterium</name>
    <dbReference type="NCBI Taxonomy" id="2024889"/>
    <lineage>
        <taxon>Bacteria</taxon>
        <taxon>Deltaproteobacteria</taxon>
        <taxon>SAR324 cluster</taxon>
    </lineage>
</organism>
<evidence type="ECO:0000313" key="7">
    <source>
        <dbReference type="EMBL" id="NMC61681.1"/>
    </source>
</evidence>
<dbReference type="InterPro" id="IPR008991">
    <property type="entry name" value="Translation_prot_SH3-like_sf"/>
</dbReference>
<comment type="subunit">
    <text evidence="5">Part of the 50S ribosomal subunit.</text>
</comment>
<evidence type="ECO:0000256" key="1">
    <source>
        <dbReference type="ARBA" id="ARBA00010618"/>
    </source>
</evidence>
<dbReference type="Proteomes" id="UP000524246">
    <property type="component" value="Unassembled WGS sequence"/>
</dbReference>
<dbReference type="GO" id="GO:0019843">
    <property type="term" value="F:rRNA binding"/>
    <property type="evidence" value="ECO:0007669"/>
    <property type="project" value="UniProtKB-UniRule"/>
</dbReference>
<evidence type="ECO:0000256" key="3">
    <source>
        <dbReference type="ARBA" id="ARBA00023274"/>
    </source>
</evidence>
<dbReference type="InterPro" id="IPR003256">
    <property type="entry name" value="Ribosomal_uL24"/>
</dbReference>
<dbReference type="GO" id="GO:0003735">
    <property type="term" value="F:structural constituent of ribosome"/>
    <property type="evidence" value="ECO:0007669"/>
    <property type="project" value="InterPro"/>
</dbReference>
<comment type="function">
    <text evidence="5">One of the proteins that surrounds the polypeptide exit tunnel on the outside of the subunit.</text>
</comment>
<dbReference type="SUPFAM" id="SSF50104">
    <property type="entry name" value="Translation proteins SH3-like domain"/>
    <property type="match status" value="1"/>
</dbReference>
<accession>A0A7X9FP71</accession>
<sequence>MLDNKMKIKKGDTVMVITGKDSKKTGKVLRIFTKKDKIVIEGLNIIKKHNRSRGNQPGGIEEKEAPIHISNVMMFCAKCNKPVRIKKQVLENSEKIRTCSKCGEAFDK</sequence>
<keyword evidence="3 5" id="KW-0687">Ribonucleoprotein</keyword>
<comment type="caution">
    <text evidence="7">The sequence shown here is derived from an EMBL/GenBank/DDBJ whole genome shotgun (WGS) entry which is preliminary data.</text>
</comment>
<dbReference type="Gene3D" id="2.30.30.30">
    <property type="match status" value="1"/>
</dbReference>
<proteinExistence type="inferred from homology"/>
<dbReference type="NCBIfam" id="TIGR01079">
    <property type="entry name" value="rplX_bact"/>
    <property type="match status" value="1"/>
</dbReference>
<dbReference type="InterPro" id="IPR005824">
    <property type="entry name" value="KOW"/>
</dbReference>
<evidence type="ECO:0000259" key="6">
    <source>
        <dbReference type="SMART" id="SM00739"/>
    </source>
</evidence>
<reference evidence="7 8" key="1">
    <citation type="journal article" date="2020" name="Biotechnol. Biofuels">
        <title>New insights from the biogas microbiome by comprehensive genome-resolved metagenomics of nearly 1600 species originating from multiple anaerobic digesters.</title>
        <authorList>
            <person name="Campanaro S."/>
            <person name="Treu L."/>
            <person name="Rodriguez-R L.M."/>
            <person name="Kovalovszki A."/>
            <person name="Ziels R.M."/>
            <person name="Maus I."/>
            <person name="Zhu X."/>
            <person name="Kougias P.G."/>
            <person name="Basile A."/>
            <person name="Luo G."/>
            <person name="Schluter A."/>
            <person name="Konstantinidis K.T."/>
            <person name="Angelidaki I."/>
        </authorList>
    </citation>
    <scope>NUCLEOTIDE SEQUENCE [LARGE SCALE GENOMIC DNA]</scope>
    <source>
        <strain evidence="7">AS27yjCOA_65</strain>
    </source>
</reference>
<feature type="domain" description="KOW" evidence="6">
    <location>
        <begin position="7"/>
        <end position="34"/>
    </location>
</feature>
<name>A0A7X9FP71_9DELT</name>
<dbReference type="PANTHER" id="PTHR12903">
    <property type="entry name" value="MITOCHONDRIAL RIBOSOMAL PROTEIN L24"/>
    <property type="match status" value="1"/>
</dbReference>
<gene>
    <name evidence="5" type="primary">rplX</name>
    <name evidence="7" type="ORF">GYA55_00790</name>
</gene>
<dbReference type="SMART" id="SM00739">
    <property type="entry name" value="KOW"/>
    <property type="match status" value="1"/>
</dbReference>
<dbReference type="GO" id="GO:0005840">
    <property type="term" value="C:ribosome"/>
    <property type="evidence" value="ECO:0007669"/>
    <property type="project" value="UniProtKB-KW"/>
</dbReference>
<dbReference type="AlphaFoldDB" id="A0A7X9FP71"/>
<protein>
    <recommendedName>
        <fullName evidence="4 5">Large ribosomal subunit protein uL24</fullName>
    </recommendedName>
</protein>
<dbReference type="InterPro" id="IPR057264">
    <property type="entry name" value="Ribosomal_uL24_C"/>
</dbReference>
<evidence type="ECO:0000256" key="2">
    <source>
        <dbReference type="ARBA" id="ARBA00022980"/>
    </source>
</evidence>
<dbReference type="InterPro" id="IPR041988">
    <property type="entry name" value="Ribosomal_uL24_KOW"/>
</dbReference>
<evidence type="ECO:0000256" key="4">
    <source>
        <dbReference type="ARBA" id="ARBA00035206"/>
    </source>
</evidence>
<dbReference type="Pfam" id="PF00467">
    <property type="entry name" value="KOW"/>
    <property type="match status" value="1"/>
</dbReference>
<dbReference type="InterPro" id="IPR014722">
    <property type="entry name" value="Rib_uL2_dom2"/>
</dbReference>
<keyword evidence="5" id="KW-0694">RNA-binding</keyword>
<dbReference type="GO" id="GO:0006412">
    <property type="term" value="P:translation"/>
    <property type="evidence" value="ECO:0007669"/>
    <property type="project" value="UniProtKB-UniRule"/>
</dbReference>
<dbReference type="HAMAP" id="MF_01326_B">
    <property type="entry name" value="Ribosomal_uL24_B"/>
    <property type="match status" value="1"/>
</dbReference>
<evidence type="ECO:0000313" key="8">
    <source>
        <dbReference type="Proteomes" id="UP000524246"/>
    </source>
</evidence>
<dbReference type="EMBL" id="JAAZON010000027">
    <property type="protein sequence ID" value="NMC61681.1"/>
    <property type="molecule type" value="Genomic_DNA"/>
</dbReference>
<dbReference type="GO" id="GO:1990904">
    <property type="term" value="C:ribonucleoprotein complex"/>
    <property type="evidence" value="ECO:0007669"/>
    <property type="project" value="UniProtKB-KW"/>
</dbReference>
<comment type="similarity">
    <text evidence="1 5">Belongs to the universal ribosomal protein uL24 family.</text>
</comment>
<comment type="function">
    <text evidence="5">One of two assembly initiator proteins, it binds directly to the 5'-end of the 23S rRNA, where it nucleates assembly of the 50S subunit.</text>
</comment>
<dbReference type="Pfam" id="PF17136">
    <property type="entry name" value="ribosomal_L24"/>
    <property type="match status" value="1"/>
</dbReference>
<dbReference type="CDD" id="cd06089">
    <property type="entry name" value="KOW_RPL26"/>
    <property type="match status" value="1"/>
</dbReference>
<evidence type="ECO:0000256" key="5">
    <source>
        <dbReference type="HAMAP-Rule" id="MF_01326"/>
    </source>
</evidence>